<evidence type="ECO:0000313" key="3">
    <source>
        <dbReference type="EMBL" id="SHL36134.1"/>
    </source>
</evidence>
<keyword evidence="1" id="KW-0812">Transmembrane</keyword>
<reference evidence="3 5" key="2">
    <citation type="submission" date="2016-11" db="EMBL/GenBank/DDBJ databases">
        <authorList>
            <person name="Jaros S."/>
            <person name="Januszkiewicz K."/>
            <person name="Wedrychowicz H."/>
        </authorList>
    </citation>
    <scope>NUCLEOTIDE SEQUENCE [LARGE SCALE GENOMIC DNA]</scope>
    <source>
        <strain evidence="3 5">DSM 27621</strain>
    </source>
</reference>
<feature type="transmembrane region" description="Helical" evidence="1">
    <location>
        <begin position="9"/>
        <end position="32"/>
    </location>
</feature>
<accession>A0A1M7A0A1</accession>
<evidence type="ECO:0000313" key="4">
    <source>
        <dbReference type="Proteomes" id="UP000093508"/>
    </source>
</evidence>
<sequence>MGSTIKRILIVLGIGVIVYFGMSFLVASWISYFSSTKRINSLPKEKILFTALKKEYHLTQIERSPDTEQKLLHPKDTLVYTLYLSTIVCEQKKENIARISREVAQKINSLGLHQNFYKYELFFYCKELPPGLLRYEFLRKDLK</sequence>
<dbReference type="EMBL" id="MAYF01000002">
    <property type="protein sequence ID" value="OCA80507.1"/>
    <property type="molecule type" value="Genomic_DNA"/>
</dbReference>
<reference evidence="2 4" key="1">
    <citation type="submission" date="2016-07" db="EMBL/GenBank/DDBJ databases">
        <authorList>
            <person name="Jeong J.-J."/>
            <person name="Kim D.W."/>
            <person name="Sang M.K."/>
            <person name="Choi I.-G."/>
            <person name="Kim K.D."/>
        </authorList>
    </citation>
    <scope>NUCLEOTIDE SEQUENCE [LARGE SCALE GENOMIC DNA]</scope>
    <source>
        <strain evidence="2 4">C-26</strain>
    </source>
</reference>
<evidence type="ECO:0000256" key="1">
    <source>
        <dbReference type="SAM" id="Phobius"/>
    </source>
</evidence>
<keyword evidence="4" id="KW-1185">Reference proteome</keyword>
<proteinExistence type="predicted"/>
<keyword evidence="1" id="KW-0472">Membrane</keyword>
<evidence type="ECO:0000313" key="2">
    <source>
        <dbReference type="EMBL" id="OCA80507.1"/>
    </source>
</evidence>
<name>A0A1M7A0A1_9FLAO</name>
<gene>
    <name evidence="2" type="ORF">BBH99_04065</name>
    <name evidence="3" type="ORF">SAMN05444407_103435</name>
</gene>
<dbReference type="Proteomes" id="UP000184069">
    <property type="component" value="Unassembled WGS sequence"/>
</dbReference>
<keyword evidence="1" id="KW-1133">Transmembrane helix</keyword>
<organism evidence="3 5">
    <name type="scientific">Chryseobacterium contaminans</name>
    <dbReference type="NCBI Taxonomy" id="1423959"/>
    <lineage>
        <taxon>Bacteria</taxon>
        <taxon>Pseudomonadati</taxon>
        <taxon>Bacteroidota</taxon>
        <taxon>Flavobacteriia</taxon>
        <taxon>Flavobacteriales</taxon>
        <taxon>Weeksellaceae</taxon>
        <taxon>Chryseobacterium group</taxon>
        <taxon>Chryseobacterium</taxon>
    </lineage>
</organism>
<dbReference type="RefSeq" id="WP_066690720.1">
    <property type="nucleotide sequence ID" value="NZ_FRBM01000003.1"/>
</dbReference>
<dbReference type="Proteomes" id="UP000093508">
    <property type="component" value="Unassembled WGS sequence"/>
</dbReference>
<dbReference type="OrthoDB" id="1258596at2"/>
<protein>
    <submittedName>
        <fullName evidence="3">Uncharacterized protein</fullName>
    </submittedName>
</protein>
<dbReference type="EMBL" id="FRBM01000003">
    <property type="protein sequence ID" value="SHL36134.1"/>
    <property type="molecule type" value="Genomic_DNA"/>
</dbReference>
<dbReference type="AlphaFoldDB" id="A0A1M7A0A1"/>
<evidence type="ECO:0000313" key="5">
    <source>
        <dbReference type="Proteomes" id="UP000184069"/>
    </source>
</evidence>